<dbReference type="InterPro" id="IPR036388">
    <property type="entry name" value="WH-like_DNA-bd_sf"/>
</dbReference>
<dbReference type="PANTHER" id="PTHR43537:SF47">
    <property type="entry name" value="REGULATORY PROTEIN GNTR HTH"/>
    <property type="match status" value="1"/>
</dbReference>
<dbReference type="Pfam" id="PF00392">
    <property type="entry name" value="GntR"/>
    <property type="match status" value="1"/>
</dbReference>
<dbReference type="PANTHER" id="PTHR43537">
    <property type="entry name" value="TRANSCRIPTIONAL REGULATOR, GNTR FAMILY"/>
    <property type="match status" value="1"/>
</dbReference>
<dbReference type="SMART" id="SM00345">
    <property type="entry name" value="HTH_GNTR"/>
    <property type="match status" value="1"/>
</dbReference>
<keyword evidence="1" id="KW-0805">Transcription regulation</keyword>
<feature type="domain" description="HTH gntR-type" evidence="4">
    <location>
        <begin position="8"/>
        <end position="76"/>
    </location>
</feature>
<reference evidence="5" key="1">
    <citation type="submission" date="2021-04" db="EMBL/GenBank/DDBJ databases">
        <title>Isolation and polyphasic classification of algal microorganism.</title>
        <authorList>
            <person name="Wang S."/>
        </authorList>
    </citation>
    <scope>NUCLEOTIDE SEQUENCE</scope>
    <source>
        <strain evidence="5">720a</strain>
    </source>
</reference>
<dbReference type="PROSITE" id="PS50949">
    <property type="entry name" value="HTH_GNTR"/>
    <property type="match status" value="1"/>
</dbReference>
<comment type="caution">
    <text evidence="5">The sequence shown here is derived from an EMBL/GenBank/DDBJ whole genome shotgun (WGS) entry which is preliminary data.</text>
</comment>
<evidence type="ECO:0000256" key="2">
    <source>
        <dbReference type="ARBA" id="ARBA00023125"/>
    </source>
</evidence>
<dbReference type="CDD" id="cd07377">
    <property type="entry name" value="WHTH_GntR"/>
    <property type="match status" value="1"/>
</dbReference>
<organism evidence="5 6">
    <name type="scientific">Virgibacillus salarius</name>
    <dbReference type="NCBI Taxonomy" id="447199"/>
    <lineage>
        <taxon>Bacteria</taxon>
        <taxon>Bacillati</taxon>
        <taxon>Bacillota</taxon>
        <taxon>Bacilli</taxon>
        <taxon>Bacillales</taxon>
        <taxon>Bacillaceae</taxon>
        <taxon>Virgibacillus</taxon>
    </lineage>
</organism>
<dbReference type="SUPFAM" id="SSF48008">
    <property type="entry name" value="GntR ligand-binding domain-like"/>
    <property type="match status" value="1"/>
</dbReference>
<protein>
    <submittedName>
        <fullName evidence="5">FadR family transcriptional regulator</fullName>
    </submittedName>
</protein>
<dbReference type="InterPro" id="IPR008920">
    <property type="entry name" value="TF_FadR/GntR_C"/>
</dbReference>
<dbReference type="GO" id="GO:0003677">
    <property type="term" value="F:DNA binding"/>
    <property type="evidence" value="ECO:0007669"/>
    <property type="project" value="UniProtKB-KW"/>
</dbReference>
<name>A0A941I8M7_9BACI</name>
<dbReference type="Gene3D" id="1.10.10.10">
    <property type="entry name" value="Winged helix-like DNA-binding domain superfamily/Winged helix DNA-binding domain"/>
    <property type="match status" value="1"/>
</dbReference>
<evidence type="ECO:0000313" key="6">
    <source>
        <dbReference type="Proteomes" id="UP000675284"/>
    </source>
</evidence>
<dbReference type="GO" id="GO:0003700">
    <property type="term" value="F:DNA-binding transcription factor activity"/>
    <property type="evidence" value="ECO:0007669"/>
    <property type="project" value="InterPro"/>
</dbReference>
<evidence type="ECO:0000313" key="5">
    <source>
        <dbReference type="EMBL" id="MBR7795784.1"/>
    </source>
</evidence>
<dbReference type="Pfam" id="PF07729">
    <property type="entry name" value="FCD"/>
    <property type="match status" value="1"/>
</dbReference>
<evidence type="ECO:0000259" key="4">
    <source>
        <dbReference type="PROSITE" id="PS50949"/>
    </source>
</evidence>
<accession>A0A941I8M7</accession>
<dbReference type="InterPro" id="IPR000524">
    <property type="entry name" value="Tscrpt_reg_HTH_GntR"/>
</dbReference>
<keyword evidence="2" id="KW-0238">DNA-binding</keyword>
<evidence type="ECO:0000256" key="3">
    <source>
        <dbReference type="ARBA" id="ARBA00023163"/>
    </source>
</evidence>
<dbReference type="SMART" id="SM00895">
    <property type="entry name" value="FCD"/>
    <property type="match status" value="1"/>
</dbReference>
<dbReference type="InterPro" id="IPR011711">
    <property type="entry name" value="GntR_C"/>
</dbReference>
<evidence type="ECO:0000256" key="1">
    <source>
        <dbReference type="ARBA" id="ARBA00023015"/>
    </source>
</evidence>
<dbReference type="Gene3D" id="1.20.120.530">
    <property type="entry name" value="GntR ligand-binding domain-like"/>
    <property type="match status" value="1"/>
</dbReference>
<proteinExistence type="predicted"/>
<dbReference type="Proteomes" id="UP000675284">
    <property type="component" value="Unassembled WGS sequence"/>
</dbReference>
<keyword evidence="3" id="KW-0804">Transcription</keyword>
<keyword evidence="6" id="KW-1185">Reference proteome</keyword>
<dbReference type="PRINTS" id="PR00035">
    <property type="entry name" value="HTHGNTR"/>
</dbReference>
<dbReference type="EMBL" id="JAGSOT010000015">
    <property type="protein sequence ID" value="MBR7795784.1"/>
    <property type="molecule type" value="Genomic_DNA"/>
</dbReference>
<dbReference type="SUPFAM" id="SSF46785">
    <property type="entry name" value="Winged helix' DNA-binding domain"/>
    <property type="match status" value="1"/>
</dbReference>
<dbReference type="RefSeq" id="WP_121603883.1">
    <property type="nucleotide sequence ID" value="NZ_CP115959.1"/>
</dbReference>
<dbReference type="InterPro" id="IPR036390">
    <property type="entry name" value="WH_DNA-bd_sf"/>
</dbReference>
<gene>
    <name evidence="5" type="ORF">KCX74_06975</name>
</gene>
<sequence>MLKKTNRISLVDQVVSQMENLIENGHWSIGDKVPPEMELMEEFGVSRNTLREAIHALVHAGLLETKQGSGTIVRSSSSLEAAMHRYIEKSDLLETLEVRLALEKEAAQLAAKRRSEEDINKLHASIKQCQDAAERGAMEDFIKADITFHKNMVRAANNKLLQDLYEHMTDPLYSSIRDIMLMDNQFDYNKEIHSELLDAIRHQDIDGATKYVDAYINEFKKRL</sequence>
<dbReference type="AlphaFoldDB" id="A0A941I8M7"/>